<reference evidence="2 3" key="1">
    <citation type="submission" date="2012-05" db="EMBL/GenBank/DDBJ databases">
        <title>Genome sequence of Nitritalea halalkaliphila LW7.</title>
        <authorList>
            <person name="Jangir P.K."/>
            <person name="Singh A."/>
            <person name="Shivaji S."/>
            <person name="Sharma R."/>
        </authorList>
    </citation>
    <scope>NUCLEOTIDE SEQUENCE [LARGE SCALE GENOMIC DNA]</scope>
    <source>
        <strain evidence="2 3">LW7</strain>
    </source>
</reference>
<dbReference type="Gene3D" id="2.40.50.1020">
    <property type="entry name" value="LytTr DNA-binding domain"/>
    <property type="match status" value="1"/>
</dbReference>
<keyword evidence="3" id="KW-1185">Reference proteome</keyword>
<dbReference type="PROSITE" id="PS50930">
    <property type="entry name" value="HTH_LYTTR"/>
    <property type="match status" value="1"/>
</dbReference>
<evidence type="ECO:0000259" key="1">
    <source>
        <dbReference type="PROSITE" id="PS50930"/>
    </source>
</evidence>
<dbReference type="PANTHER" id="PTHR37299">
    <property type="entry name" value="TRANSCRIPTIONAL REGULATOR-RELATED"/>
    <property type="match status" value="1"/>
</dbReference>
<dbReference type="Pfam" id="PF04397">
    <property type="entry name" value="LytTR"/>
    <property type="match status" value="1"/>
</dbReference>
<dbReference type="EMBL" id="AJYA01000023">
    <property type="protein sequence ID" value="EIM76168.1"/>
    <property type="molecule type" value="Genomic_DNA"/>
</dbReference>
<dbReference type="AlphaFoldDB" id="I5C2W6"/>
<comment type="caution">
    <text evidence="2">The sequence shown here is derived from an EMBL/GenBank/DDBJ whole genome shotgun (WGS) entry which is preliminary data.</text>
</comment>
<evidence type="ECO:0000313" key="3">
    <source>
        <dbReference type="Proteomes" id="UP000005551"/>
    </source>
</evidence>
<feature type="domain" description="HTH LytTR-type" evidence="1">
    <location>
        <begin position="48"/>
        <end position="156"/>
    </location>
</feature>
<dbReference type="STRING" id="1189621.A3SI_11079"/>
<organism evidence="2 3">
    <name type="scientific">Nitritalea halalkaliphila LW7</name>
    <dbReference type="NCBI Taxonomy" id="1189621"/>
    <lineage>
        <taxon>Bacteria</taxon>
        <taxon>Pseudomonadati</taxon>
        <taxon>Bacteroidota</taxon>
        <taxon>Cytophagia</taxon>
        <taxon>Cytophagales</taxon>
        <taxon>Cyclobacteriaceae</taxon>
        <taxon>Nitritalea</taxon>
    </lineage>
</organism>
<protein>
    <submittedName>
        <fullName evidence="2">Two-component response transcriptional regulator</fullName>
    </submittedName>
</protein>
<dbReference type="InterPro" id="IPR007492">
    <property type="entry name" value="LytTR_DNA-bd_dom"/>
</dbReference>
<dbReference type="InterPro" id="IPR046947">
    <property type="entry name" value="LytR-like"/>
</dbReference>
<accession>I5C2W6</accession>
<evidence type="ECO:0000313" key="2">
    <source>
        <dbReference type="EMBL" id="EIM76168.1"/>
    </source>
</evidence>
<proteinExistence type="predicted"/>
<name>I5C2W6_9BACT</name>
<dbReference type="GO" id="GO:0000156">
    <property type="term" value="F:phosphorelay response regulator activity"/>
    <property type="evidence" value="ECO:0007669"/>
    <property type="project" value="InterPro"/>
</dbReference>
<sequence>MRALKKVELLLAKSVGHSSVSALPEPELFKQMIQEVLDLPKPAYKSRFLVHVGKKMYFIWAQDVAFFHSKAGLTYLVTRDGGQRYLVDESLNELEKALDPAIFHRISRNTIVQIEALDVISPFENGRLKIGIGAAKGELLVVSRERVSGFKNWINQ</sequence>
<gene>
    <name evidence="2" type="ORF">A3SI_11079</name>
</gene>
<dbReference type="SMART" id="SM00850">
    <property type="entry name" value="LytTR"/>
    <property type="match status" value="1"/>
</dbReference>
<dbReference type="PANTHER" id="PTHR37299:SF1">
    <property type="entry name" value="STAGE 0 SPORULATION PROTEIN A HOMOLOG"/>
    <property type="match status" value="1"/>
</dbReference>
<dbReference type="Proteomes" id="UP000005551">
    <property type="component" value="Unassembled WGS sequence"/>
</dbReference>
<dbReference type="GO" id="GO:0003677">
    <property type="term" value="F:DNA binding"/>
    <property type="evidence" value="ECO:0007669"/>
    <property type="project" value="InterPro"/>
</dbReference>
<dbReference type="OrthoDB" id="1646880at2"/>